<comment type="caution">
    <text evidence="1">The sequence shown here is derived from an EMBL/GenBank/DDBJ whole genome shotgun (WGS) entry which is preliminary data.</text>
</comment>
<dbReference type="RefSeq" id="WP_285418046.1">
    <property type="nucleotide sequence ID" value="NZ_JASORJ010000017.1"/>
</dbReference>
<dbReference type="InterPro" id="IPR041895">
    <property type="entry name" value="ArdA_dom1"/>
</dbReference>
<dbReference type="Gene3D" id="3.10.20.480">
    <property type="entry name" value="Antirestriction protein ArdA, domain 1"/>
    <property type="match status" value="1"/>
</dbReference>
<gene>
    <name evidence="1" type="ORF">QP520_08015</name>
</gene>
<dbReference type="EMBL" id="JASORJ010000017">
    <property type="protein sequence ID" value="MDK7357569.1"/>
    <property type="molecule type" value="Genomic_DNA"/>
</dbReference>
<protein>
    <submittedName>
        <fullName evidence="1">Antirestriction protein ArdA</fullName>
    </submittedName>
</protein>
<reference evidence="1" key="1">
    <citation type="submission" date="2023-05" db="EMBL/GenBank/DDBJ databases">
        <title>Cataloging the Phylogenetic Diversity of Human Bladder Bacteria.</title>
        <authorList>
            <person name="Du J."/>
        </authorList>
    </citation>
    <scope>NUCLEOTIDE SEQUENCE</scope>
    <source>
        <strain evidence="1">UMB10101</strain>
    </source>
</reference>
<dbReference type="InterPro" id="IPR041893">
    <property type="entry name" value="ArdA_dom3"/>
</dbReference>
<name>A0AAJ1V550_9FIRM</name>
<evidence type="ECO:0000313" key="2">
    <source>
        <dbReference type="Proteomes" id="UP001236274"/>
    </source>
</evidence>
<sequence length="181" mass="20998">MDLKKEVKIMQTNTIFSVFVENLSELNEGNMVGCWVEFPCDYDEWKEVLAKIGNPEEIIITDTENYTDLESLPINQYSSYSDIQEIAEYIEYLQDDEYKEDLFTAVYNSVASDFEEAKEAVENERYTLMQGYTMAEYAETLIRDCYTIPEELEPYIDWEGYGDTLSAGCCTETEKGVLIEQ</sequence>
<accession>A0AAJ1V550</accession>
<proteinExistence type="predicted"/>
<dbReference type="Gene3D" id="1.10.10.1190">
    <property type="entry name" value="Antirestriction protein ArdA, domain 3"/>
    <property type="match status" value="1"/>
</dbReference>
<dbReference type="InterPro" id="IPR009899">
    <property type="entry name" value="ArdA"/>
</dbReference>
<dbReference type="AlphaFoldDB" id="A0AAJ1V550"/>
<organism evidence="1 2">
    <name type="scientific">Veillonella atypica</name>
    <dbReference type="NCBI Taxonomy" id="39777"/>
    <lineage>
        <taxon>Bacteria</taxon>
        <taxon>Bacillati</taxon>
        <taxon>Bacillota</taxon>
        <taxon>Negativicutes</taxon>
        <taxon>Veillonellales</taxon>
        <taxon>Veillonellaceae</taxon>
        <taxon>Veillonella</taxon>
    </lineage>
</organism>
<dbReference type="Pfam" id="PF07275">
    <property type="entry name" value="ArdA"/>
    <property type="match status" value="1"/>
</dbReference>
<evidence type="ECO:0000313" key="1">
    <source>
        <dbReference type="EMBL" id="MDK7357569.1"/>
    </source>
</evidence>
<dbReference type="Proteomes" id="UP001236274">
    <property type="component" value="Unassembled WGS sequence"/>
</dbReference>